<gene>
    <name evidence="1" type="ORF">B5J99_17495</name>
</gene>
<evidence type="ECO:0000313" key="1">
    <source>
        <dbReference type="EMBL" id="ASR53030.1"/>
    </source>
</evidence>
<dbReference type="Proteomes" id="UP000258016">
    <property type="component" value="Chromosome"/>
</dbReference>
<organism evidence="1 2">
    <name type="scientific">Blastomonas fulva</name>
    <dbReference type="NCBI Taxonomy" id="1550728"/>
    <lineage>
        <taxon>Bacteria</taxon>
        <taxon>Pseudomonadati</taxon>
        <taxon>Pseudomonadota</taxon>
        <taxon>Alphaproteobacteria</taxon>
        <taxon>Sphingomonadales</taxon>
        <taxon>Sphingomonadaceae</taxon>
        <taxon>Blastomonas</taxon>
    </lineage>
</organism>
<dbReference type="SUPFAM" id="SSF53335">
    <property type="entry name" value="S-adenosyl-L-methionine-dependent methyltransferases"/>
    <property type="match status" value="1"/>
</dbReference>
<dbReference type="Pfam" id="PF13489">
    <property type="entry name" value="Methyltransf_23"/>
    <property type="match status" value="1"/>
</dbReference>
<name>A0ABN5B7L6_9SPHN</name>
<keyword evidence="2" id="KW-1185">Reference proteome</keyword>
<dbReference type="PANTHER" id="PTHR43861">
    <property type="entry name" value="TRANS-ACONITATE 2-METHYLTRANSFERASE-RELATED"/>
    <property type="match status" value="1"/>
</dbReference>
<sequence>MVRETGLPVVHRRAISPWASCDLDIDTSRQKEPDMAQSWPQAVCNHCGSTGPRLLASLGRYTLVECSNCGLAYIADPPEPTELAAMYQGEADYHTELHDPDSPAFARMAGVAGEHLVFTRRWASGGRLIDIGCSTGLFLDKAKSAGFRAEGAEFSAASAQFARDHFGLQVTDGDIHAVDAAPESFDLLTMFDVIEHVRDPAADIAAAHRLLKPGGLFILSTPNIDGLFPRASQPLAGVLGHWPHPEPPWHLYQFSVRTLTVMLEQRGFACLGTQHTCIDLAYTFGSMSTLRRSPKRLAYALAFAPLAWAGPKLGMGDWFYLAARKL</sequence>
<evidence type="ECO:0000313" key="2">
    <source>
        <dbReference type="Proteomes" id="UP000258016"/>
    </source>
</evidence>
<dbReference type="PANTHER" id="PTHR43861:SF6">
    <property type="entry name" value="METHYLTRANSFERASE TYPE 11"/>
    <property type="match status" value="1"/>
</dbReference>
<accession>A0ABN5B7L6</accession>
<dbReference type="InterPro" id="IPR029063">
    <property type="entry name" value="SAM-dependent_MTases_sf"/>
</dbReference>
<dbReference type="Gene3D" id="3.40.50.150">
    <property type="entry name" value="Vaccinia Virus protein VP39"/>
    <property type="match status" value="1"/>
</dbReference>
<dbReference type="CDD" id="cd02440">
    <property type="entry name" value="AdoMet_MTases"/>
    <property type="match status" value="1"/>
</dbReference>
<evidence type="ECO:0008006" key="3">
    <source>
        <dbReference type="Google" id="ProtNLM"/>
    </source>
</evidence>
<proteinExistence type="predicted"/>
<protein>
    <recommendedName>
        <fullName evidence="3">Methyltransferase type 12</fullName>
    </recommendedName>
</protein>
<dbReference type="EMBL" id="CP020083">
    <property type="protein sequence ID" value="ASR53030.1"/>
    <property type="molecule type" value="Genomic_DNA"/>
</dbReference>
<reference evidence="1 2" key="1">
    <citation type="submission" date="2017-03" db="EMBL/GenBank/DDBJ databases">
        <title>Complete genome sequence of Blastomonas fulva degrading microcsystin LR.</title>
        <authorList>
            <person name="Lee H.-g."/>
            <person name="Jin L."/>
            <person name="oh H.-M."/>
        </authorList>
    </citation>
    <scope>NUCLEOTIDE SEQUENCE [LARGE SCALE GENOMIC DNA]</scope>
    <source>
        <strain evidence="1 2">T2</strain>
    </source>
</reference>